<dbReference type="InterPro" id="IPR014710">
    <property type="entry name" value="RmlC-like_jellyroll"/>
</dbReference>
<dbReference type="GO" id="GO:0003700">
    <property type="term" value="F:DNA-binding transcription factor activity"/>
    <property type="evidence" value="ECO:0007669"/>
    <property type="project" value="InterPro"/>
</dbReference>
<dbReference type="EMBL" id="BJCH01000039">
    <property type="protein sequence ID" value="GCL47267.1"/>
    <property type="molecule type" value="Genomic_DNA"/>
</dbReference>
<sequence length="171" mass="19403">MKSSTLRGLRVSRISGAIHSELIAIPVEFCRSQDLAGEIFKNYIISIMSKQLINQQKAAFIISSLPVDAKVAKFLLSLSFKFKSLGYSEKSFLLRMSREEIGSYLGVSLETVSRTISGLCKIGILKKDNRFIEIMSFEELKKVKQLPIGITYKRSTQLKRNKERLFSESIE</sequence>
<reference evidence="2 3" key="1">
    <citation type="submission" date="2019-02" db="EMBL/GenBank/DDBJ databases">
        <title>Draft genome sequence of Arthrospira platensis NIES-3787.</title>
        <authorList>
            <person name="Yamaguchi H."/>
            <person name="Suzuki S."/>
            <person name="Kawachi M."/>
        </authorList>
    </citation>
    <scope>NUCLEOTIDE SEQUENCE [LARGE SCALE GENOMIC DNA]</scope>
    <source>
        <strain evidence="2 3">NIES-3787</strain>
    </source>
</reference>
<dbReference type="InterPro" id="IPR018335">
    <property type="entry name" value="Tscrpt_reg_HTH_Crp-type_CS"/>
</dbReference>
<dbReference type="PROSITE" id="PS51063">
    <property type="entry name" value="HTH_CRP_2"/>
    <property type="match status" value="1"/>
</dbReference>
<evidence type="ECO:0000313" key="3">
    <source>
        <dbReference type="Proteomes" id="UP000438874"/>
    </source>
</evidence>
<evidence type="ECO:0000313" key="2">
    <source>
        <dbReference type="EMBL" id="GCL47267.1"/>
    </source>
</evidence>
<comment type="caution">
    <text evidence="2">The sequence shown here is derived from an EMBL/GenBank/DDBJ whole genome shotgun (WGS) entry which is preliminary data.</text>
</comment>
<protein>
    <submittedName>
        <fullName evidence="2">Anaerobic regulatory protein</fullName>
    </submittedName>
</protein>
<dbReference type="Proteomes" id="UP000438874">
    <property type="component" value="Unassembled WGS sequence"/>
</dbReference>
<accession>A0A6H9G9B1</accession>
<dbReference type="SMART" id="SM00419">
    <property type="entry name" value="HTH_CRP"/>
    <property type="match status" value="1"/>
</dbReference>
<evidence type="ECO:0000259" key="1">
    <source>
        <dbReference type="PROSITE" id="PS51063"/>
    </source>
</evidence>
<dbReference type="PROSITE" id="PS00042">
    <property type="entry name" value="HTH_CRP_1"/>
    <property type="match status" value="1"/>
</dbReference>
<dbReference type="PRINTS" id="PR00034">
    <property type="entry name" value="HTHCRP"/>
</dbReference>
<dbReference type="InterPro" id="IPR036390">
    <property type="entry name" value="WH_DNA-bd_sf"/>
</dbReference>
<dbReference type="GO" id="GO:0003677">
    <property type="term" value="F:DNA binding"/>
    <property type="evidence" value="ECO:0007669"/>
    <property type="project" value="InterPro"/>
</dbReference>
<dbReference type="Pfam" id="PF13545">
    <property type="entry name" value="HTH_Crp_2"/>
    <property type="match status" value="1"/>
</dbReference>
<feature type="domain" description="HTH crp-type" evidence="1">
    <location>
        <begin position="65"/>
        <end position="138"/>
    </location>
</feature>
<proteinExistence type="predicted"/>
<dbReference type="Gene3D" id="2.60.120.10">
    <property type="entry name" value="Jelly Rolls"/>
    <property type="match status" value="1"/>
</dbReference>
<name>A0A6H9G9B1_MICAE</name>
<dbReference type="InterPro" id="IPR012318">
    <property type="entry name" value="HTH_CRP"/>
</dbReference>
<dbReference type="SUPFAM" id="SSF46785">
    <property type="entry name" value="Winged helix' DNA-binding domain"/>
    <property type="match status" value="1"/>
</dbReference>
<organism evidence="2 3">
    <name type="scientific">Microcystis aeruginosa NIES-3787</name>
    <dbReference type="NCBI Taxonomy" id="2517782"/>
    <lineage>
        <taxon>Bacteria</taxon>
        <taxon>Bacillati</taxon>
        <taxon>Cyanobacteriota</taxon>
        <taxon>Cyanophyceae</taxon>
        <taxon>Oscillatoriophycideae</taxon>
        <taxon>Chroococcales</taxon>
        <taxon>Microcystaceae</taxon>
        <taxon>Microcystis</taxon>
    </lineage>
</organism>
<gene>
    <name evidence="2" type="primary">fnr</name>
    <name evidence="2" type="ORF">NIES3787_29730</name>
</gene>
<dbReference type="AlphaFoldDB" id="A0A6H9G9B1"/>